<keyword evidence="2 6" id="KW-0812">Transmembrane</keyword>
<feature type="transmembrane region" description="Helical" evidence="6">
    <location>
        <begin position="183"/>
        <end position="202"/>
    </location>
</feature>
<sequence length="629" mass="70582">MAGKEKPMELQNQASYRNLQRREEAEHSSPKSAELLRKLRIMEANQQDKLANIMEALGKFGPFQRRLVALTFIPNILAVVFMYADLFVSGEQKAYCNTSWILDVGPNLSMAEQLNLTLPRYKNGSFMTCRMFLPVTWDLDSIIKFGLNYTQPCSQGFVYPESKTRSIINEFDLVCGEDFSPEAAQSMFMTGLLTGALIFGFIGDKLGRYPCILLSNLGIIIFGFGTSFVTSINQYLFFRFGLSHSLVGHAISSMALTVEWVVGEHRAHSIILSQSFYSLGLMFLSGLGYTFPHWRLVFVFGTAPVLFLVSFIWILPESPRWLLVKGKVEEAKQELLSAAERNKRTIPLPLLDKLQVPGKKVANASILDFYSNSQLRKVTLVMVIVWFTVGHSYSTLTLKMEAFGVKQQLIEIIPGMMGMPARLCGIFLFEHFGRKWSMAGALFQGSFMNLLIPFIPSDLKTTLLLLILVGQLSLSTSISMFFAYSAEILPTVLRATGLGLVTLAWASGIIVSLALMTWSPPYISNYIGYVSTILSLSLFYMLPETQNLPHVDILEHFSIYKRSRRSNKKLSKEILLAESKLYSEVNQEVIRNTLLNAMMEPEPDLFSSPVSSKEASTNNQEEGQALGRS</sequence>
<dbReference type="PROSITE" id="PS50850">
    <property type="entry name" value="MFS"/>
    <property type="match status" value="1"/>
</dbReference>
<evidence type="ECO:0000256" key="5">
    <source>
        <dbReference type="SAM" id="MobiDB-lite"/>
    </source>
</evidence>
<name>A0A7J7WEB9_PIPKU</name>
<feature type="transmembrane region" description="Helical" evidence="6">
    <location>
        <begin position="209"/>
        <end position="230"/>
    </location>
</feature>
<accession>A0A7J7WEB9</accession>
<keyword evidence="9" id="KW-1185">Reference proteome</keyword>
<feature type="transmembrane region" description="Helical" evidence="6">
    <location>
        <begin position="378"/>
        <end position="396"/>
    </location>
</feature>
<feature type="domain" description="Major facilitator superfamily (MFS) profile" evidence="7">
    <location>
        <begin position="124"/>
        <end position="546"/>
    </location>
</feature>
<feature type="region of interest" description="Disordered" evidence="5">
    <location>
        <begin position="1"/>
        <end position="31"/>
    </location>
</feature>
<proteinExistence type="predicted"/>
<dbReference type="PANTHER" id="PTHR24064">
    <property type="entry name" value="SOLUTE CARRIER FAMILY 22 MEMBER"/>
    <property type="match status" value="1"/>
</dbReference>
<protein>
    <recommendedName>
        <fullName evidence="7">Major facilitator superfamily (MFS) profile domain-containing protein</fullName>
    </recommendedName>
</protein>
<feature type="transmembrane region" description="Helical" evidence="6">
    <location>
        <begin position="496"/>
        <end position="516"/>
    </location>
</feature>
<dbReference type="InterPro" id="IPR036259">
    <property type="entry name" value="MFS_trans_sf"/>
</dbReference>
<dbReference type="SUPFAM" id="SSF103473">
    <property type="entry name" value="MFS general substrate transporter"/>
    <property type="match status" value="1"/>
</dbReference>
<dbReference type="GO" id="GO:0012505">
    <property type="term" value="C:endomembrane system"/>
    <property type="evidence" value="ECO:0007669"/>
    <property type="project" value="UniProtKB-SubCell"/>
</dbReference>
<comment type="subcellular location">
    <subcellularLocation>
        <location evidence="1">Endomembrane system</location>
        <topology evidence="1">Multi-pass membrane protein</topology>
    </subcellularLocation>
</comment>
<evidence type="ECO:0000256" key="2">
    <source>
        <dbReference type="ARBA" id="ARBA00022692"/>
    </source>
</evidence>
<evidence type="ECO:0000256" key="3">
    <source>
        <dbReference type="ARBA" id="ARBA00022989"/>
    </source>
</evidence>
<evidence type="ECO:0000313" key="9">
    <source>
        <dbReference type="Proteomes" id="UP000558488"/>
    </source>
</evidence>
<dbReference type="AlphaFoldDB" id="A0A7J7WEB9"/>
<evidence type="ECO:0000256" key="1">
    <source>
        <dbReference type="ARBA" id="ARBA00004127"/>
    </source>
</evidence>
<dbReference type="GO" id="GO:0016020">
    <property type="term" value="C:membrane"/>
    <property type="evidence" value="ECO:0007669"/>
    <property type="project" value="InterPro"/>
</dbReference>
<feature type="transmembrane region" description="Helical" evidence="6">
    <location>
        <begin position="67"/>
        <end position="84"/>
    </location>
</feature>
<gene>
    <name evidence="8" type="ORF">mPipKuh1_015928</name>
</gene>
<reference evidence="8 9" key="1">
    <citation type="journal article" date="2020" name="Nature">
        <title>Six reference-quality genomes reveal evolution of bat adaptations.</title>
        <authorList>
            <person name="Jebb D."/>
            <person name="Huang Z."/>
            <person name="Pippel M."/>
            <person name="Hughes G.M."/>
            <person name="Lavrichenko K."/>
            <person name="Devanna P."/>
            <person name="Winkler S."/>
            <person name="Jermiin L.S."/>
            <person name="Skirmuntt E.C."/>
            <person name="Katzourakis A."/>
            <person name="Burkitt-Gray L."/>
            <person name="Ray D.A."/>
            <person name="Sullivan K.A.M."/>
            <person name="Roscito J.G."/>
            <person name="Kirilenko B.M."/>
            <person name="Davalos L.M."/>
            <person name="Corthals A.P."/>
            <person name="Power M.L."/>
            <person name="Jones G."/>
            <person name="Ransome R.D."/>
            <person name="Dechmann D.K.N."/>
            <person name="Locatelli A.G."/>
            <person name="Puechmaille S.J."/>
            <person name="Fedrigo O."/>
            <person name="Jarvis E.D."/>
            <person name="Hiller M."/>
            <person name="Vernes S.C."/>
            <person name="Myers E.W."/>
            <person name="Teeling E.C."/>
        </authorList>
    </citation>
    <scope>NUCLEOTIDE SEQUENCE [LARGE SCALE GENOMIC DNA]</scope>
    <source>
        <strain evidence="8">MPipKuh1</strain>
        <tissue evidence="8">Flight muscle</tissue>
    </source>
</reference>
<feature type="region of interest" description="Disordered" evidence="5">
    <location>
        <begin position="602"/>
        <end position="629"/>
    </location>
</feature>
<evidence type="ECO:0000313" key="8">
    <source>
        <dbReference type="EMBL" id="KAF6335784.1"/>
    </source>
</evidence>
<feature type="transmembrane region" description="Helical" evidence="6">
    <location>
        <begin position="436"/>
        <end position="456"/>
    </location>
</feature>
<dbReference type="InterPro" id="IPR005828">
    <property type="entry name" value="MFS_sugar_transport-like"/>
</dbReference>
<keyword evidence="4 6" id="KW-0472">Membrane</keyword>
<dbReference type="EMBL" id="JACAGB010000011">
    <property type="protein sequence ID" value="KAF6335784.1"/>
    <property type="molecule type" value="Genomic_DNA"/>
</dbReference>
<feature type="transmembrane region" description="Helical" evidence="6">
    <location>
        <begin position="408"/>
        <end position="429"/>
    </location>
</feature>
<feature type="compositionally biased region" description="Polar residues" evidence="5">
    <location>
        <begin position="608"/>
        <end position="622"/>
    </location>
</feature>
<dbReference type="InterPro" id="IPR020846">
    <property type="entry name" value="MFS_dom"/>
</dbReference>
<evidence type="ECO:0000256" key="6">
    <source>
        <dbReference type="SAM" id="Phobius"/>
    </source>
</evidence>
<dbReference type="Gene3D" id="1.20.1250.20">
    <property type="entry name" value="MFS general substrate transporter like domains"/>
    <property type="match status" value="1"/>
</dbReference>
<comment type="caution">
    <text evidence="8">The sequence shown here is derived from an EMBL/GenBank/DDBJ whole genome shotgun (WGS) entry which is preliminary data.</text>
</comment>
<feature type="transmembrane region" description="Helical" evidence="6">
    <location>
        <begin position="522"/>
        <end position="542"/>
    </location>
</feature>
<dbReference type="Proteomes" id="UP000558488">
    <property type="component" value="Unassembled WGS sequence"/>
</dbReference>
<feature type="transmembrane region" description="Helical" evidence="6">
    <location>
        <begin position="462"/>
        <end position="484"/>
    </location>
</feature>
<feature type="transmembrane region" description="Helical" evidence="6">
    <location>
        <begin position="297"/>
        <end position="315"/>
    </location>
</feature>
<dbReference type="GO" id="GO:0022857">
    <property type="term" value="F:transmembrane transporter activity"/>
    <property type="evidence" value="ECO:0007669"/>
    <property type="project" value="InterPro"/>
</dbReference>
<evidence type="ECO:0000256" key="4">
    <source>
        <dbReference type="ARBA" id="ARBA00023136"/>
    </source>
</evidence>
<organism evidence="8 9">
    <name type="scientific">Pipistrellus kuhlii</name>
    <name type="common">Kuhl's pipistrelle</name>
    <dbReference type="NCBI Taxonomy" id="59472"/>
    <lineage>
        <taxon>Eukaryota</taxon>
        <taxon>Metazoa</taxon>
        <taxon>Chordata</taxon>
        <taxon>Craniata</taxon>
        <taxon>Vertebrata</taxon>
        <taxon>Euteleostomi</taxon>
        <taxon>Mammalia</taxon>
        <taxon>Eutheria</taxon>
        <taxon>Laurasiatheria</taxon>
        <taxon>Chiroptera</taxon>
        <taxon>Yangochiroptera</taxon>
        <taxon>Vespertilionidae</taxon>
        <taxon>Pipistrellus</taxon>
    </lineage>
</organism>
<feature type="compositionally biased region" description="Basic and acidic residues" evidence="5">
    <location>
        <begin position="20"/>
        <end position="31"/>
    </location>
</feature>
<feature type="transmembrane region" description="Helical" evidence="6">
    <location>
        <begin position="270"/>
        <end position="291"/>
    </location>
</feature>
<dbReference type="Pfam" id="PF00083">
    <property type="entry name" value="Sugar_tr"/>
    <property type="match status" value="1"/>
</dbReference>
<keyword evidence="3 6" id="KW-1133">Transmembrane helix</keyword>
<evidence type="ECO:0000259" key="7">
    <source>
        <dbReference type="PROSITE" id="PS50850"/>
    </source>
</evidence>